<dbReference type="OrthoDB" id="9798081at2"/>
<gene>
    <name evidence="3" type="ORF">I585_04350</name>
    <name evidence="2" type="ORF">UAI_02454</name>
</gene>
<name>R2RLD2_9ENTE</name>
<dbReference type="EMBL" id="ASWA01000005">
    <property type="protein sequence ID" value="EOT63520.1"/>
    <property type="molecule type" value="Genomic_DNA"/>
</dbReference>
<dbReference type="STRING" id="71451.RV07_GL003438"/>
<dbReference type="Gene3D" id="3.40.630.30">
    <property type="match status" value="1"/>
</dbReference>
<dbReference type="GO" id="GO:0016747">
    <property type="term" value="F:acyltransferase activity, transferring groups other than amino-acyl groups"/>
    <property type="evidence" value="ECO:0007669"/>
    <property type="project" value="InterPro"/>
</dbReference>
<protein>
    <recommendedName>
        <fullName evidence="1">N-acetyltransferase domain-containing protein</fullName>
    </recommendedName>
</protein>
<dbReference type="InterPro" id="IPR000182">
    <property type="entry name" value="GNAT_dom"/>
</dbReference>
<dbReference type="RefSeq" id="WP_010741269.1">
    <property type="nucleotide sequence ID" value="NZ_KB946250.1"/>
</dbReference>
<reference evidence="2 4" key="1">
    <citation type="submission" date="2013-02" db="EMBL/GenBank/DDBJ databases">
        <title>The Genome Sequence of Enterococcus malodoratus ATCC_43197.</title>
        <authorList>
            <consortium name="The Broad Institute Genome Sequencing Platform"/>
            <consortium name="The Broad Institute Genome Sequencing Center for Infectious Disease"/>
            <person name="Earl A.M."/>
            <person name="Gilmore M.S."/>
            <person name="Lebreton F."/>
            <person name="Walker B."/>
            <person name="Young S.K."/>
            <person name="Zeng Q."/>
            <person name="Gargeya S."/>
            <person name="Fitzgerald M."/>
            <person name="Haas B."/>
            <person name="Abouelleil A."/>
            <person name="Alvarado L."/>
            <person name="Arachchi H.M."/>
            <person name="Berlin A.M."/>
            <person name="Chapman S.B."/>
            <person name="Dewar J."/>
            <person name="Goldberg J."/>
            <person name="Griggs A."/>
            <person name="Gujja S."/>
            <person name="Hansen M."/>
            <person name="Howarth C."/>
            <person name="Imamovic A."/>
            <person name="Larimer J."/>
            <person name="McCowan C."/>
            <person name="Murphy C."/>
            <person name="Neiman D."/>
            <person name="Pearson M."/>
            <person name="Priest M."/>
            <person name="Roberts A."/>
            <person name="Saif S."/>
            <person name="Shea T."/>
            <person name="Sisk P."/>
            <person name="Sykes S."/>
            <person name="Wortman J."/>
            <person name="Nusbaum C."/>
            <person name="Birren B."/>
        </authorList>
    </citation>
    <scope>NUCLEOTIDE SEQUENCE [LARGE SCALE GENOMIC DNA]</scope>
    <source>
        <strain evidence="2 4">ATCC 43197</strain>
    </source>
</reference>
<organism evidence="2 4">
    <name type="scientific">Enterococcus malodoratus ATCC 43197</name>
    <dbReference type="NCBI Taxonomy" id="1158601"/>
    <lineage>
        <taxon>Bacteria</taxon>
        <taxon>Bacillati</taxon>
        <taxon>Bacillota</taxon>
        <taxon>Bacilli</taxon>
        <taxon>Lactobacillales</taxon>
        <taxon>Enterococcaceae</taxon>
        <taxon>Enterococcus</taxon>
    </lineage>
</organism>
<evidence type="ECO:0000313" key="3">
    <source>
        <dbReference type="EMBL" id="EOT63520.1"/>
    </source>
</evidence>
<dbReference type="PROSITE" id="PS51186">
    <property type="entry name" value="GNAT"/>
    <property type="match status" value="1"/>
</dbReference>
<dbReference type="EMBL" id="AJAK01000017">
    <property type="protein sequence ID" value="EOH76779.1"/>
    <property type="molecule type" value="Genomic_DNA"/>
</dbReference>
<dbReference type="PATRIC" id="fig|1158601.3.peg.2415"/>
<dbReference type="Proteomes" id="UP000013783">
    <property type="component" value="Unassembled WGS sequence"/>
</dbReference>
<proteinExistence type="predicted"/>
<dbReference type="Pfam" id="PF13302">
    <property type="entry name" value="Acetyltransf_3"/>
    <property type="match status" value="1"/>
</dbReference>
<dbReference type="Proteomes" id="UP000014148">
    <property type="component" value="Unassembled WGS sequence"/>
</dbReference>
<dbReference type="InterPro" id="IPR051531">
    <property type="entry name" value="N-acetyltransferase"/>
</dbReference>
<dbReference type="eggNOG" id="COG1670">
    <property type="taxonomic scope" value="Bacteria"/>
</dbReference>
<dbReference type="PANTHER" id="PTHR43792">
    <property type="entry name" value="GNAT FAMILY, PUTATIVE (AFU_ORTHOLOGUE AFUA_3G00765)-RELATED-RELATED"/>
    <property type="match status" value="1"/>
</dbReference>
<keyword evidence="5" id="KW-1185">Reference proteome</keyword>
<dbReference type="AlphaFoldDB" id="R2RLD2"/>
<dbReference type="InterPro" id="IPR016181">
    <property type="entry name" value="Acyl_CoA_acyltransferase"/>
</dbReference>
<evidence type="ECO:0000313" key="2">
    <source>
        <dbReference type="EMBL" id="EOH76779.1"/>
    </source>
</evidence>
<accession>R2RLD2</accession>
<dbReference type="SUPFAM" id="SSF55729">
    <property type="entry name" value="Acyl-CoA N-acyltransferases (Nat)"/>
    <property type="match status" value="1"/>
</dbReference>
<feature type="domain" description="N-acetyltransferase" evidence="1">
    <location>
        <begin position="11"/>
        <end position="177"/>
    </location>
</feature>
<reference evidence="3 5" key="2">
    <citation type="submission" date="2013-03" db="EMBL/GenBank/DDBJ databases">
        <title>The Genome Sequence of Enterococcus malodoratus ATCC_43197 (PacBio/Illumina hybrid assembly).</title>
        <authorList>
            <consortium name="The Broad Institute Genomics Platform"/>
            <consortium name="The Broad Institute Genome Sequencing Center for Infectious Disease"/>
            <person name="Earl A."/>
            <person name="Russ C."/>
            <person name="Gilmore M."/>
            <person name="Surin D."/>
            <person name="Walker B."/>
            <person name="Young S."/>
            <person name="Zeng Q."/>
            <person name="Gargeya S."/>
            <person name="Fitzgerald M."/>
            <person name="Haas B."/>
            <person name="Abouelleil A."/>
            <person name="Allen A.W."/>
            <person name="Alvarado L."/>
            <person name="Arachchi H.M."/>
            <person name="Berlin A.M."/>
            <person name="Chapman S.B."/>
            <person name="Gainer-Dewar J."/>
            <person name="Goldberg J."/>
            <person name="Griggs A."/>
            <person name="Gujja S."/>
            <person name="Hansen M."/>
            <person name="Howarth C."/>
            <person name="Imamovic A."/>
            <person name="Ireland A."/>
            <person name="Larimer J."/>
            <person name="McCowan C."/>
            <person name="Murphy C."/>
            <person name="Pearson M."/>
            <person name="Poon T.W."/>
            <person name="Priest M."/>
            <person name="Roberts A."/>
            <person name="Saif S."/>
            <person name="Shea T."/>
            <person name="Sisk P."/>
            <person name="Sykes S."/>
            <person name="Wortman J."/>
            <person name="Nusbaum C."/>
            <person name="Birren B."/>
        </authorList>
    </citation>
    <scope>NUCLEOTIDE SEQUENCE [LARGE SCALE GENOMIC DNA]</scope>
    <source>
        <strain evidence="3 5">ATCC 43197</strain>
    </source>
</reference>
<comment type="caution">
    <text evidence="2">The sequence shown here is derived from an EMBL/GenBank/DDBJ whole genome shotgun (WGS) entry which is preliminary data.</text>
</comment>
<evidence type="ECO:0000313" key="4">
    <source>
        <dbReference type="Proteomes" id="UP000013783"/>
    </source>
</evidence>
<sequence>MGTEQLVTDRLILRKLTVDDSRQMFNNWASDPAATKYLPWKPYQKLEDVSAYLKTIEHEYQTHDTFCWGIELKESRQLIGSISVVDDYKEIQTMAIGYVIGQNWWHQGYTSEALSAIIDFLFETTSVNRLEAFHDAENKNSGSVLTKCGFVFEGVLRQRGKNNRGVVDQCIYSLLRQ</sequence>
<evidence type="ECO:0000259" key="1">
    <source>
        <dbReference type="PROSITE" id="PS51186"/>
    </source>
</evidence>
<evidence type="ECO:0000313" key="5">
    <source>
        <dbReference type="Proteomes" id="UP000014148"/>
    </source>
</evidence>